<feature type="domain" description="Helicase ATP-binding" evidence="1">
    <location>
        <begin position="173"/>
        <end position="362"/>
    </location>
</feature>
<keyword evidence="3" id="KW-0067">ATP-binding</keyword>
<dbReference type="Gene3D" id="6.10.140.530">
    <property type="match status" value="5"/>
</dbReference>
<feature type="domain" description="Helicase C-terminal" evidence="2">
    <location>
        <begin position="432"/>
        <end position="606"/>
    </location>
</feature>
<dbReference type="CDD" id="cd18785">
    <property type="entry name" value="SF2_C"/>
    <property type="match status" value="1"/>
</dbReference>
<dbReference type="InterPro" id="IPR001650">
    <property type="entry name" value="Helicase_C-like"/>
</dbReference>
<dbReference type="EMBL" id="VMQU01000158">
    <property type="protein sequence ID" value="TVS83096.1"/>
    <property type="molecule type" value="Genomic_DNA"/>
</dbReference>
<dbReference type="GO" id="GO:0005524">
    <property type="term" value="F:ATP binding"/>
    <property type="evidence" value="ECO:0007669"/>
    <property type="project" value="InterPro"/>
</dbReference>
<gene>
    <name evidence="3" type="ORF">FPZ47_24375</name>
</gene>
<dbReference type="PANTHER" id="PTHR33418:SF1">
    <property type="entry name" value="HELICASE-ASSOCIATED DOMAIN-CONTAINING PROTEIN"/>
    <property type="match status" value="1"/>
</dbReference>
<keyword evidence="4" id="KW-1185">Reference proteome</keyword>
<dbReference type="GO" id="GO:0004386">
    <property type="term" value="F:helicase activity"/>
    <property type="evidence" value="ECO:0007669"/>
    <property type="project" value="UniProtKB-KW"/>
</dbReference>
<dbReference type="Pfam" id="PF04851">
    <property type="entry name" value="ResIII"/>
    <property type="match status" value="1"/>
</dbReference>
<dbReference type="GO" id="GO:0016787">
    <property type="term" value="F:hydrolase activity"/>
    <property type="evidence" value="ECO:0007669"/>
    <property type="project" value="InterPro"/>
</dbReference>
<dbReference type="InterPro" id="IPR011335">
    <property type="entry name" value="Restrct_endonuc-II-like"/>
</dbReference>
<keyword evidence="3" id="KW-0378">Hydrolase</keyword>
<dbReference type="SMART" id="SM00487">
    <property type="entry name" value="DEXDc"/>
    <property type="match status" value="1"/>
</dbReference>
<dbReference type="RefSeq" id="WP_144956263.1">
    <property type="nucleotide sequence ID" value="NZ_VMQU01000158.1"/>
</dbReference>
<dbReference type="Pfam" id="PF00271">
    <property type="entry name" value="Helicase_C"/>
    <property type="match status" value="1"/>
</dbReference>
<dbReference type="GO" id="GO:0003677">
    <property type="term" value="F:DNA binding"/>
    <property type="evidence" value="ECO:0007669"/>
    <property type="project" value="InterPro"/>
</dbReference>
<reference evidence="3 4" key="1">
    <citation type="submission" date="2019-07" db="EMBL/GenBank/DDBJ databases">
        <title>New Mycobacterium species.</title>
        <authorList>
            <person name="Tortoli E."/>
            <person name="Ghielmetti G."/>
            <person name="Friedel U."/>
            <person name="Trovato A."/>
        </authorList>
    </citation>
    <scope>NUCLEOTIDE SEQUENCE [LARGE SCALE GENOMIC DNA]</scope>
    <source>
        <strain evidence="3 4">16-83</strain>
    </source>
</reference>
<dbReference type="CDD" id="cd22333">
    <property type="entry name" value="LlaBIII_nuclease-like"/>
    <property type="match status" value="1"/>
</dbReference>
<dbReference type="OrthoDB" id="9776021at2"/>
<dbReference type="InterPro" id="IPR039442">
    <property type="entry name" value="Mrr-like_dom"/>
</dbReference>
<comment type="caution">
    <text evidence="3">The sequence shown here is derived from an EMBL/GenBank/DDBJ whole genome shotgun (WGS) entry which is preliminary data.</text>
</comment>
<proteinExistence type="predicted"/>
<dbReference type="PROSITE" id="PS51194">
    <property type="entry name" value="HELICASE_CTER"/>
    <property type="match status" value="1"/>
</dbReference>
<name>A0A557XC56_9MYCO</name>
<dbReference type="Pfam" id="PF03457">
    <property type="entry name" value="HA"/>
    <property type="match status" value="5"/>
</dbReference>
<protein>
    <submittedName>
        <fullName evidence="3">DEAD/DEAH box helicase</fullName>
    </submittedName>
</protein>
<dbReference type="Gene3D" id="3.40.1350.10">
    <property type="match status" value="1"/>
</dbReference>
<evidence type="ECO:0000313" key="3">
    <source>
        <dbReference type="EMBL" id="TVS83096.1"/>
    </source>
</evidence>
<sequence length="999" mass="112874">MPKFDDLLAALDPDPRVRGKQFEHVCKWFLANDPMYKATLRRVWLWNDWPGRWGIDAGIDLVAEDGAGRLWAVQAKVYAEKYSVTKADVDKFLSESSRTVFSHRLLIATTDKMHPLAQRTIDAQEKKVSVVGLSTLLTAEVDWPASIANLRPSKPRQPAKPRDHQQAAIRDVQSGFKDADRGQLIMACGTGKTLTALFIVEKIAADRVLILVPSLSLLKQTLRVWQTNAKTPFEALPVCSDETVGCDDDIPVARVSELGVPVTTNPADIATFLQKRSGPRVVFSTYQSSPRIAEAFTLGRVPAFDLVIADEAHRCAGPVSSDFATVIDGDRIKAHRRLFMTATPRYYTGRVIKAAKEDDFEVASMDDPAVFGTVFHRLGFSEAIRRDLLTDYQVVVVGVDDATYLKWTERGTLVTRGGQDVTDARSLAGQIGLAKAMWRYDLRRIISFHSRVNRARDFAAELPDVIDWMPGPQWPKGELWADYASGEMTAGERHIRLQHLSRLGNGERGLLANARCLAEGVDVPTLDGVAFIDPRRSEVDIVQAVGRAIRKADDKTVGTIVIPVFIDTDVDPEVALDDSAFKPVWDVIKALRAHDDELAEQIDSLRRELGRRRGVPKLPDKIHLDVPVTVGPAFAEAFDTRLVEQASAPWEFWFGLLERYVAENETALVPQGYTMEGSRLGQWVMAQRVNYAKKTLAPHREHRLKTLRGWAWDARAEKWEKVFACLLDYVKQHGNALVPATCVFNGVKLGSWVVSQRVYYAKGALDPDRAHRLAELSGWAWDVIDAQWEEGFSHLLNYVEQTGHARVPSRHLFNGYKLGNWVAVQRDRYRDGTLDPERARRLKVLPDWTWTPHGDQWEEGFTLLVAFVERTGHANVPYSCTVDGYRLGAWVANQRSRRHTLSRDRSERLEELTGWEWDAVVAKWEEGYNRVLEYARRNGDARIPFSYTVDGFKLGSWVNTQRTNHARGTLDPERAQRLRDLPGWTWDARADRALRRTPR</sequence>
<evidence type="ECO:0000313" key="4">
    <source>
        <dbReference type="Proteomes" id="UP000320513"/>
    </source>
</evidence>
<evidence type="ECO:0000259" key="2">
    <source>
        <dbReference type="PROSITE" id="PS51194"/>
    </source>
</evidence>
<dbReference type="InterPro" id="IPR005114">
    <property type="entry name" value="Helicase_assoc"/>
</dbReference>
<accession>A0A557XC56</accession>
<dbReference type="InterPro" id="IPR006935">
    <property type="entry name" value="Helicase/UvrB_N"/>
</dbReference>
<dbReference type="PROSITE" id="PS51192">
    <property type="entry name" value="HELICASE_ATP_BIND_1"/>
    <property type="match status" value="1"/>
</dbReference>
<dbReference type="Gene3D" id="3.40.50.300">
    <property type="entry name" value="P-loop containing nucleotide triphosphate hydrolases"/>
    <property type="match status" value="2"/>
</dbReference>
<organism evidence="3 4">
    <name type="scientific">Mycobacterium helveticum</name>
    <dbReference type="NCBI Taxonomy" id="2592811"/>
    <lineage>
        <taxon>Bacteria</taxon>
        <taxon>Bacillati</taxon>
        <taxon>Actinomycetota</taxon>
        <taxon>Actinomycetes</taxon>
        <taxon>Mycobacteriales</taxon>
        <taxon>Mycobacteriaceae</taxon>
        <taxon>Mycobacterium</taxon>
    </lineage>
</organism>
<dbReference type="Pfam" id="PF13156">
    <property type="entry name" value="Mrr_cat_2"/>
    <property type="match status" value="1"/>
</dbReference>
<dbReference type="PANTHER" id="PTHR33418">
    <property type="entry name" value="HELICASE-ASSOCIATED"/>
    <property type="match status" value="1"/>
</dbReference>
<dbReference type="InterPro" id="IPR027417">
    <property type="entry name" value="P-loop_NTPase"/>
</dbReference>
<keyword evidence="3" id="KW-0547">Nucleotide-binding</keyword>
<dbReference type="AlphaFoldDB" id="A0A557XC56"/>
<dbReference type="InterPro" id="IPR014001">
    <property type="entry name" value="Helicase_ATP-bd"/>
</dbReference>
<dbReference type="Proteomes" id="UP000320513">
    <property type="component" value="Unassembled WGS sequence"/>
</dbReference>
<dbReference type="SUPFAM" id="SSF52540">
    <property type="entry name" value="P-loop containing nucleoside triphosphate hydrolases"/>
    <property type="match status" value="1"/>
</dbReference>
<keyword evidence="3" id="KW-0347">Helicase</keyword>
<dbReference type="InterPro" id="IPR011856">
    <property type="entry name" value="tRNA_endonuc-like_dom_sf"/>
</dbReference>
<evidence type="ECO:0000259" key="1">
    <source>
        <dbReference type="PROSITE" id="PS51192"/>
    </source>
</evidence>
<dbReference type="SUPFAM" id="SSF52980">
    <property type="entry name" value="Restriction endonuclease-like"/>
    <property type="match status" value="1"/>
</dbReference>